<dbReference type="Proteomes" id="UP000006329">
    <property type="component" value="Unassembled WGS sequence"/>
</dbReference>
<evidence type="ECO:0000313" key="1">
    <source>
        <dbReference type="EMBL" id="EKO33131.1"/>
    </source>
</evidence>
<gene>
    <name evidence="1" type="ORF">LEP1GSC179_0147</name>
</gene>
<dbReference type="AlphaFoldDB" id="A0A0E2BP34"/>
<sequence length="59" mass="7103">MSEKGIRHLFNDYIELHSPNILHTIERNFEFDEISVNWFQLPVIFMDSFSQNIFREAVS</sequence>
<comment type="caution">
    <text evidence="1">The sequence shown here is derived from an EMBL/GenBank/DDBJ whole genome shotgun (WGS) entry which is preliminary data.</text>
</comment>
<reference evidence="1" key="1">
    <citation type="submission" date="2012-10" db="EMBL/GenBank/DDBJ databases">
        <authorList>
            <person name="Harkins D.M."/>
            <person name="Durkin A.S."/>
            <person name="Brinkac L.M."/>
            <person name="Haft D.H."/>
            <person name="Selengut J.D."/>
            <person name="Sanka R."/>
            <person name="DePew J."/>
            <person name="Purushe J."/>
            <person name="Matthias M.A."/>
            <person name="Vinetz J.M."/>
            <person name="Sutton G.G."/>
            <person name="Nierman W.C."/>
            <person name="Fouts D.E."/>
        </authorList>
    </citation>
    <scope>NUCLEOTIDE SEQUENCE [LARGE SCALE GENOMIC DNA]</scope>
    <source>
        <strain evidence="1">MOR084</strain>
    </source>
</reference>
<name>A0A0E2BP34_9LEPT</name>
<dbReference type="EMBL" id="AHON02000058">
    <property type="protein sequence ID" value="EKO33131.1"/>
    <property type="molecule type" value="Genomic_DNA"/>
</dbReference>
<keyword evidence="2" id="KW-1185">Reference proteome</keyword>
<accession>A0A0E2BP34</accession>
<evidence type="ECO:0000313" key="2">
    <source>
        <dbReference type="Proteomes" id="UP000006329"/>
    </source>
</evidence>
<protein>
    <submittedName>
        <fullName evidence="1">Uncharacterized protein</fullName>
    </submittedName>
</protein>
<organism evidence="1 2">
    <name type="scientific">Leptospira santarosai str. MOR084</name>
    <dbReference type="NCBI Taxonomy" id="1049984"/>
    <lineage>
        <taxon>Bacteria</taxon>
        <taxon>Pseudomonadati</taxon>
        <taxon>Spirochaetota</taxon>
        <taxon>Spirochaetia</taxon>
        <taxon>Leptospirales</taxon>
        <taxon>Leptospiraceae</taxon>
        <taxon>Leptospira</taxon>
    </lineage>
</organism>
<proteinExistence type="predicted"/>